<dbReference type="AlphaFoldDB" id="A0A840TYF0"/>
<keyword evidence="2" id="KW-1185">Reference proteome</keyword>
<comment type="caution">
    <text evidence="1">The sequence shown here is derived from an EMBL/GenBank/DDBJ whole genome shotgun (WGS) entry which is preliminary data.</text>
</comment>
<dbReference type="Proteomes" id="UP000557307">
    <property type="component" value="Unassembled WGS sequence"/>
</dbReference>
<evidence type="ECO:0000313" key="1">
    <source>
        <dbReference type="EMBL" id="MBB5286587.1"/>
    </source>
</evidence>
<organism evidence="1 2">
    <name type="scientific">Rhabdobacter roseus</name>
    <dbReference type="NCBI Taxonomy" id="1655419"/>
    <lineage>
        <taxon>Bacteria</taxon>
        <taxon>Pseudomonadati</taxon>
        <taxon>Bacteroidota</taxon>
        <taxon>Cytophagia</taxon>
        <taxon>Cytophagales</taxon>
        <taxon>Cytophagaceae</taxon>
        <taxon>Rhabdobacter</taxon>
    </lineage>
</organism>
<reference evidence="1 2" key="1">
    <citation type="submission" date="2020-08" db="EMBL/GenBank/DDBJ databases">
        <title>Genomic Encyclopedia of Type Strains, Phase IV (KMG-IV): sequencing the most valuable type-strain genomes for metagenomic binning, comparative biology and taxonomic classification.</title>
        <authorList>
            <person name="Goeker M."/>
        </authorList>
    </citation>
    <scope>NUCLEOTIDE SEQUENCE [LARGE SCALE GENOMIC DNA]</scope>
    <source>
        <strain evidence="1 2">DSM 105074</strain>
    </source>
</reference>
<proteinExistence type="predicted"/>
<dbReference type="EMBL" id="JACHGF010000010">
    <property type="protein sequence ID" value="MBB5286587.1"/>
    <property type="molecule type" value="Genomic_DNA"/>
</dbReference>
<gene>
    <name evidence="1" type="ORF">HNQ92_004748</name>
</gene>
<protein>
    <submittedName>
        <fullName evidence="1">Uncharacterized protein</fullName>
    </submittedName>
</protein>
<accession>A0A840TYF0</accession>
<evidence type="ECO:0000313" key="2">
    <source>
        <dbReference type="Proteomes" id="UP000557307"/>
    </source>
</evidence>
<sequence length="82" mass="9670">MTETEQFCQILRERSAENVSAGRLLFQNRLFGQLISVLRQELDSLVRAVFLLSNDLLISALVCKEFYFLFMKERRNKPWVLS</sequence>
<name>A0A840TYF0_9BACT</name>